<dbReference type="HOGENOM" id="CLU_073125_1_0_9"/>
<dbReference type="GO" id="GO:0016491">
    <property type="term" value="F:oxidoreductase activity"/>
    <property type="evidence" value="ECO:0007669"/>
    <property type="project" value="UniProtKB-KW"/>
</dbReference>
<dbReference type="Gene3D" id="3.40.109.10">
    <property type="entry name" value="NADH Oxidase"/>
    <property type="match status" value="1"/>
</dbReference>
<gene>
    <name evidence="5" type="ORF">L248_0334</name>
</gene>
<evidence type="ECO:0000256" key="3">
    <source>
        <dbReference type="ARBA" id="ARBA00023002"/>
    </source>
</evidence>
<evidence type="ECO:0000259" key="4">
    <source>
        <dbReference type="Pfam" id="PF00881"/>
    </source>
</evidence>
<dbReference type="FunFam" id="3.40.109.10:FF:000001">
    <property type="entry name" value="Nitroreductase family"/>
    <property type="match status" value="1"/>
</dbReference>
<accession>U4TTA9</accession>
<protein>
    <recommendedName>
        <fullName evidence="4">Nitroreductase domain-containing protein</fullName>
    </recommendedName>
</protein>
<evidence type="ECO:0000313" key="6">
    <source>
        <dbReference type="Proteomes" id="UP000030647"/>
    </source>
</evidence>
<dbReference type="PANTHER" id="PTHR43035:SF1">
    <property type="entry name" value="FATTY ACID REPRESSION MUTANT PROTEIN 2-RELATED"/>
    <property type="match status" value="1"/>
</dbReference>
<evidence type="ECO:0000256" key="1">
    <source>
        <dbReference type="ARBA" id="ARBA00004496"/>
    </source>
</evidence>
<reference evidence="6" key="1">
    <citation type="journal article" date="2013" name="Genome Announc.">
        <title>Whole-Genome Sequencing of Lactobacillus shenzhenensis Strain LY-73T.</title>
        <authorList>
            <person name="Lin Z."/>
            <person name="Liu Z."/>
            <person name="Yang R."/>
            <person name="Zou Y."/>
            <person name="Wan D."/>
            <person name="Chen J."/>
            <person name="Guo M."/>
            <person name="Zhao J."/>
            <person name="Fang C."/>
            <person name="Yang R."/>
            <person name="Liu F."/>
        </authorList>
    </citation>
    <scope>NUCLEOTIDE SEQUENCE [LARGE SCALE GENOMIC DNA]</scope>
    <source>
        <strain evidence="6">LY-73</strain>
    </source>
</reference>
<dbReference type="InterPro" id="IPR033877">
    <property type="entry name" value="Frm2/Hbn1"/>
</dbReference>
<name>U4TTA9_9LACO</name>
<feature type="domain" description="Nitroreductase" evidence="4">
    <location>
        <begin position="14"/>
        <end position="182"/>
    </location>
</feature>
<dbReference type="Proteomes" id="UP000030647">
    <property type="component" value="Unassembled WGS sequence"/>
</dbReference>
<evidence type="ECO:0000256" key="2">
    <source>
        <dbReference type="ARBA" id="ARBA00022490"/>
    </source>
</evidence>
<dbReference type="EMBL" id="KI271582">
    <property type="protein sequence ID" value="ERL66655.1"/>
    <property type="molecule type" value="Genomic_DNA"/>
</dbReference>
<dbReference type="SUPFAM" id="SSF55469">
    <property type="entry name" value="FMN-dependent nitroreductase-like"/>
    <property type="match status" value="1"/>
</dbReference>
<sequence length="204" mass="23113">MVNNLNDQVVTALQQRRSIYQLGKNVRQDPADIVKLAEDIIMESPTAFNGQTVRAIFLFGAHHAKLWDMTGARLKSEVPTEEAYQRTLAKINGFKAAFGTILFFRDQAIVTQMENDFALYADNFHDWAEQGLGGAQQAIWTAFAQNGIGANLQHYNPLIDELVQQEFKTPVNWILRAQMPFGSIEGDAGEKDYLPREDRFKTFN</sequence>
<evidence type="ECO:0000313" key="5">
    <source>
        <dbReference type="EMBL" id="ERL66655.1"/>
    </source>
</evidence>
<keyword evidence="3" id="KW-0560">Oxidoreductase</keyword>
<dbReference type="eggNOG" id="COG3560">
    <property type="taxonomic scope" value="Bacteria"/>
</dbReference>
<dbReference type="GO" id="GO:0034599">
    <property type="term" value="P:cellular response to oxidative stress"/>
    <property type="evidence" value="ECO:0007669"/>
    <property type="project" value="InterPro"/>
</dbReference>
<keyword evidence="6" id="KW-1185">Reference proteome</keyword>
<dbReference type="PANTHER" id="PTHR43035">
    <property type="entry name" value="FATTY ACID REPRESSION MUTANT PROTEIN 2-RELATED"/>
    <property type="match status" value="1"/>
</dbReference>
<dbReference type="InterPro" id="IPR029479">
    <property type="entry name" value="Nitroreductase"/>
</dbReference>
<dbReference type="InterPro" id="IPR000415">
    <property type="entry name" value="Nitroreductase-like"/>
</dbReference>
<comment type="subcellular location">
    <subcellularLocation>
        <location evidence="1">Cytoplasm</location>
    </subcellularLocation>
</comment>
<dbReference type="GO" id="GO:0005737">
    <property type="term" value="C:cytoplasm"/>
    <property type="evidence" value="ECO:0007669"/>
    <property type="project" value="UniProtKB-SubCell"/>
</dbReference>
<keyword evidence="2" id="KW-0963">Cytoplasm</keyword>
<dbReference type="AlphaFoldDB" id="U4TTA9"/>
<proteinExistence type="predicted"/>
<organism evidence="5 6">
    <name type="scientific">Schleiferilactobacillus shenzhenensis LY-73</name>
    <dbReference type="NCBI Taxonomy" id="1231336"/>
    <lineage>
        <taxon>Bacteria</taxon>
        <taxon>Bacillati</taxon>
        <taxon>Bacillota</taxon>
        <taxon>Bacilli</taxon>
        <taxon>Lactobacillales</taxon>
        <taxon>Lactobacillaceae</taxon>
        <taxon>Schleiferilactobacillus</taxon>
    </lineage>
</organism>
<dbReference type="CDD" id="cd02140">
    <property type="entry name" value="Frm2-like"/>
    <property type="match status" value="1"/>
</dbReference>
<dbReference type="Pfam" id="PF00881">
    <property type="entry name" value="Nitroreductase"/>
    <property type="match status" value="1"/>
</dbReference>